<evidence type="ECO:0000259" key="1">
    <source>
        <dbReference type="PROSITE" id="PS51390"/>
    </source>
</evidence>
<dbReference type="EMBL" id="DS268415">
    <property type="protein sequence ID" value="EFP11124.1"/>
    <property type="molecule type" value="Genomic_DNA"/>
</dbReference>
<dbReference type="PROSITE" id="PS51390">
    <property type="entry name" value="WAP"/>
    <property type="match status" value="2"/>
</dbReference>
<dbReference type="InParanoid" id="E3LUR1"/>
<dbReference type="GeneID" id="9824579"/>
<dbReference type="STRING" id="31234.E3LUR1"/>
<dbReference type="CTD" id="9824579"/>
<dbReference type="eggNOG" id="ENOG502SYN3">
    <property type="taxonomic scope" value="Eukaryota"/>
</dbReference>
<feature type="domain" description="WAP" evidence="1">
    <location>
        <begin position="297"/>
        <end position="353"/>
    </location>
</feature>
<dbReference type="PANTHER" id="PTHR36938:SF2">
    <property type="entry name" value="WAP DOMAIN-CONTAINING PROTEIN"/>
    <property type="match status" value="1"/>
</dbReference>
<evidence type="ECO:0000313" key="2">
    <source>
        <dbReference type="EMBL" id="EFP11124.1"/>
    </source>
</evidence>
<dbReference type="GO" id="GO:0030414">
    <property type="term" value="F:peptidase inhibitor activity"/>
    <property type="evidence" value="ECO:0007669"/>
    <property type="project" value="InterPro"/>
</dbReference>
<dbReference type="RefSeq" id="XP_003112603.2">
    <property type="nucleotide sequence ID" value="XM_003112555.2"/>
</dbReference>
<dbReference type="GO" id="GO:0005576">
    <property type="term" value="C:extracellular region"/>
    <property type="evidence" value="ECO:0007669"/>
    <property type="project" value="InterPro"/>
</dbReference>
<dbReference type="FunCoup" id="E3LUR1">
    <property type="interactions" value="12"/>
</dbReference>
<dbReference type="Pfam" id="PF00095">
    <property type="entry name" value="WAP"/>
    <property type="match status" value="1"/>
</dbReference>
<dbReference type="Proteomes" id="UP000008281">
    <property type="component" value="Unassembled WGS sequence"/>
</dbReference>
<dbReference type="HOGENOM" id="CLU_065872_0_0_1"/>
<feature type="domain" description="WAP" evidence="1">
    <location>
        <begin position="224"/>
        <end position="280"/>
    </location>
</feature>
<dbReference type="AlphaFoldDB" id="E3LUR1"/>
<evidence type="ECO:0000313" key="3">
    <source>
        <dbReference type="Proteomes" id="UP000008281"/>
    </source>
</evidence>
<dbReference type="PANTHER" id="PTHR36938">
    <property type="entry name" value="PROTEIN CBG26935"/>
    <property type="match status" value="1"/>
</dbReference>
<proteinExistence type="predicted"/>
<gene>
    <name evidence="2" type="ORF">CRE_31117</name>
</gene>
<reference evidence="2" key="1">
    <citation type="submission" date="2007-07" db="EMBL/GenBank/DDBJ databases">
        <title>PCAP assembly of the Caenorhabditis remanei genome.</title>
        <authorList>
            <consortium name="The Caenorhabditis remanei Sequencing Consortium"/>
            <person name="Wilson R.K."/>
        </authorList>
    </citation>
    <scope>NUCLEOTIDE SEQUENCE [LARGE SCALE GENOMIC DNA]</scope>
    <source>
        <strain evidence="2">PB4641</strain>
    </source>
</reference>
<protein>
    <recommendedName>
        <fullName evidence="1">WAP domain-containing protein</fullName>
    </recommendedName>
</protein>
<sequence>MNMHVSVNPLNQSLVFSITPNSRTARSSISSYPLSIILLNRTLAFQYSTNNNTTGGARCAVNTRGSTRCPYSGSSFMLFPVCLSPPGDSVTTRQSNDQRVRECRMIQLLLVGITVVGSQHMTLCDYYEKLGVAKSECGHIIKPQRDFGFVNPSTYQASNNFRFSSYNPSGNNVNPQFNVFNSFQNNLVGTLPLCRNYFHSCMTSTACESGTICTNGIEQGSCCTNPHQASCPSVTSMNINCRKVRGVNWCNSDMDCRGASTTASMCCPTGCNYNMCVHVGAQVFHPRRSIVFNSLSPTAASGDQCPDPFQLGVKCVATRGSNWCHTDNDCRSGLYIRKCCATNCGYNTCVMKFNDKWIIA</sequence>
<accession>E3LUR1</accession>
<dbReference type="KEGG" id="crq:GCK72_017908"/>
<dbReference type="OrthoDB" id="5802447at2759"/>
<name>E3LUR1_CAERE</name>
<dbReference type="OMA" id="CCATNCG"/>
<keyword evidence="3" id="KW-1185">Reference proteome</keyword>
<dbReference type="InterPro" id="IPR008197">
    <property type="entry name" value="WAP_dom"/>
</dbReference>
<organism evidence="3">
    <name type="scientific">Caenorhabditis remanei</name>
    <name type="common">Caenorhabditis vulgaris</name>
    <dbReference type="NCBI Taxonomy" id="31234"/>
    <lineage>
        <taxon>Eukaryota</taxon>
        <taxon>Metazoa</taxon>
        <taxon>Ecdysozoa</taxon>
        <taxon>Nematoda</taxon>
        <taxon>Chromadorea</taxon>
        <taxon>Rhabditida</taxon>
        <taxon>Rhabditina</taxon>
        <taxon>Rhabditomorpha</taxon>
        <taxon>Rhabditoidea</taxon>
        <taxon>Rhabditidae</taxon>
        <taxon>Peloderinae</taxon>
        <taxon>Caenorhabditis</taxon>
    </lineage>
</organism>